<evidence type="ECO:0000256" key="4">
    <source>
        <dbReference type="ARBA" id="ARBA00022729"/>
    </source>
</evidence>
<dbReference type="GO" id="GO:0005576">
    <property type="term" value="C:extracellular region"/>
    <property type="evidence" value="ECO:0007669"/>
    <property type="project" value="UniProtKB-SubCell"/>
</dbReference>
<dbReference type="GO" id="GO:0071555">
    <property type="term" value="P:cell wall organization"/>
    <property type="evidence" value="ECO:0007669"/>
    <property type="project" value="UniProtKB-KW"/>
</dbReference>
<evidence type="ECO:0000256" key="10">
    <source>
        <dbReference type="ARBA" id="ARBA00023316"/>
    </source>
</evidence>
<organism evidence="18 19">
    <name type="scientific">Rhypophila decipiens</name>
    <dbReference type="NCBI Taxonomy" id="261697"/>
    <lineage>
        <taxon>Eukaryota</taxon>
        <taxon>Fungi</taxon>
        <taxon>Dikarya</taxon>
        <taxon>Ascomycota</taxon>
        <taxon>Pezizomycotina</taxon>
        <taxon>Sordariomycetes</taxon>
        <taxon>Sordariomycetidae</taxon>
        <taxon>Sordariales</taxon>
        <taxon>Naviculisporaceae</taxon>
        <taxon>Rhypophila</taxon>
    </lineage>
</organism>
<evidence type="ECO:0000313" key="19">
    <source>
        <dbReference type="Proteomes" id="UP001301769"/>
    </source>
</evidence>
<evidence type="ECO:0000256" key="3">
    <source>
        <dbReference type="ARBA" id="ARBA00022525"/>
    </source>
</evidence>
<dbReference type="AlphaFoldDB" id="A0AAN7B4Z2"/>
<dbReference type="GO" id="GO:0004650">
    <property type="term" value="F:polygalacturonase activity"/>
    <property type="evidence" value="ECO:0007669"/>
    <property type="project" value="InterPro"/>
</dbReference>
<keyword evidence="5" id="KW-0677">Repeat</keyword>
<dbReference type="PANTHER" id="PTHR31736:SF6">
    <property type="entry name" value="EXOPOLYGALACTURONASE B-RELATED"/>
    <property type="match status" value="1"/>
</dbReference>
<evidence type="ECO:0000256" key="16">
    <source>
        <dbReference type="RuleBase" id="RU361169"/>
    </source>
</evidence>
<proteinExistence type="inferred from homology"/>
<keyword evidence="7" id="KW-1015">Disulfide bond</keyword>
<dbReference type="InterPro" id="IPR012334">
    <property type="entry name" value="Pectin_lyas_fold"/>
</dbReference>
<protein>
    <recommendedName>
        <fullName evidence="12">galacturonan 1,4-alpha-galacturonidase</fullName>
        <ecNumber evidence="12">3.2.1.67</ecNumber>
    </recommendedName>
    <alternativeName>
        <fullName evidence="13">Galacturan 1,4-alpha-galacturonidase B</fullName>
    </alternativeName>
    <alternativeName>
        <fullName evidence="14">Poly(1,4-alpha-D-galacturonide)galacturonohydrolase B</fullName>
    </alternativeName>
</protein>
<evidence type="ECO:0000256" key="9">
    <source>
        <dbReference type="ARBA" id="ARBA00023295"/>
    </source>
</evidence>
<sequence length="475" mass="51906">MSLSASCHDIMKALTLLFLGLSLATKALATIELPPGIPRSLEEFRQIHPYSHPSSHPNRAARKQVQIRASANETDDISSNFLNGLKAANNGGTLVLPANQTFIIGKPLDLTFLNDIQIQLDGDIKFTNDTPYWQANAFRHPFQNSIMFWKWGGKDIKIFGTGVLNGNGQRWWNEFAGLEILDPSNTYLRPILFYAESATRLSIEGIHLKDSPCWTTFFVTSKQISLKDVACTAISLSPTKSPPKNSDFFDSLNVAHITVQNAWVDIGDDCFSPKSNNTDILVKNMYCNGTHGISMGSIGQYPGEMSFIKDVVVENMYMLNGQHGARIKTWAGEDVGYGFVDNVTFSNFWNGGNEYAAYIDSCYFNINASTCAKYPSRVNITNVLFENFSGTSSGKYGNAVARLTCSPNAVCENIRFRNFNVTSPCGGGPAAVVICDGISEDLGIPCVNSTSSVAVAALKNKCSTGLATLPTPKTW</sequence>
<evidence type="ECO:0000256" key="7">
    <source>
        <dbReference type="ARBA" id="ARBA00023157"/>
    </source>
</evidence>
<keyword evidence="19" id="KW-1185">Reference proteome</keyword>
<evidence type="ECO:0000256" key="1">
    <source>
        <dbReference type="ARBA" id="ARBA00004613"/>
    </source>
</evidence>
<dbReference type="Proteomes" id="UP001301769">
    <property type="component" value="Unassembled WGS sequence"/>
</dbReference>
<comment type="similarity">
    <text evidence="2 16">Belongs to the glycosyl hydrolase 28 family.</text>
</comment>
<feature type="signal peptide" evidence="17">
    <location>
        <begin position="1"/>
        <end position="29"/>
    </location>
</feature>
<evidence type="ECO:0000256" key="17">
    <source>
        <dbReference type="SAM" id="SignalP"/>
    </source>
</evidence>
<comment type="catalytic activity">
    <reaction evidence="15">
        <text>[(1-&gt;4)-alpha-D-galacturonosyl](n) + H2O = alpha-D-galacturonate + [(1-&gt;4)-alpha-D-galacturonosyl](n-1)</text>
        <dbReference type="Rhea" id="RHEA:14117"/>
        <dbReference type="Rhea" id="RHEA-COMP:14570"/>
        <dbReference type="Rhea" id="RHEA-COMP:14572"/>
        <dbReference type="ChEBI" id="CHEBI:15377"/>
        <dbReference type="ChEBI" id="CHEBI:58658"/>
        <dbReference type="ChEBI" id="CHEBI:140523"/>
        <dbReference type="EC" id="3.2.1.67"/>
    </reaction>
</comment>
<evidence type="ECO:0000256" key="15">
    <source>
        <dbReference type="ARBA" id="ARBA00048766"/>
    </source>
</evidence>
<evidence type="ECO:0000256" key="12">
    <source>
        <dbReference type="ARBA" id="ARBA00038933"/>
    </source>
</evidence>
<evidence type="ECO:0000256" key="6">
    <source>
        <dbReference type="ARBA" id="ARBA00022801"/>
    </source>
</evidence>
<name>A0AAN7B4Z2_9PEZI</name>
<dbReference type="GO" id="GO:0047911">
    <property type="term" value="F:galacturan 1,4-alpha-galacturonidase activity"/>
    <property type="evidence" value="ECO:0007669"/>
    <property type="project" value="UniProtKB-EC"/>
</dbReference>
<comment type="function">
    <text evidence="11">Specific in hydrolyzing the terminal glycosidic bond of polygalacturonic acid and oligogalacturonates.</text>
</comment>
<evidence type="ECO:0000256" key="8">
    <source>
        <dbReference type="ARBA" id="ARBA00023180"/>
    </source>
</evidence>
<evidence type="ECO:0000256" key="5">
    <source>
        <dbReference type="ARBA" id="ARBA00022737"/>
    </source>
</evidence>
<dbReference type="GO" id="GO:0005975">
    <property type="term" value="P:carbohydrate metabolic process"/>
    <property type="evidence" value="ECO:0007669"/>
    <property type="project" value="InterPro"/>
</dbReference>
<dbReference type="PANTHER" id="PTHR31736">
    <property type="match status" value="1"/>
</dbReference>
<keyword evidence="8" id="KW-0325">Glycoprotein</keyword>
<dbReference type="SUPFAM" id="SSF51126">
    <property type="entry name" value="Pectin lyase-like"/>
    <property type="match status" value="1"/>
</dbReference>
<dbReference type="EMBL" id="MU858173">
    <property type="protein sequence ID" value="KAK4210474.1"/>
    <property type="molecule type" value="Genomic_DNA"/>
</dbReference>
<reference evidence="18" key="2">
    <citation type="submission" date="2023-05" db="EMBL/GenBank/DDBJ databases">
        <authorList>
            <consortium name="Lawrence Berkeley National Laboratory"/>
            <person name="Steindorff A."/>
            <person name="Hensen N."/>
            <person name="Bonometti L."/>
            <person name="Westerberg I."/>
            <person name="Brannstrom I.O."/>
            <person name="Guillou S."/>
            <person name="Cros-Aarteil S."/>
            <person name="Calhoun S."/>
            <person name="Haridas S."/>
            <person name="Kuo A."/>
            <person name="Mondo S."/>
            <person name="Pangilinan J."/>
            <person name="Riley R."/>
            <person name="Labutti K."/>
            <person name="Andreopoulos B."/>
            <person name="Lipzen A."/>
            <person name="Chen C."/>
            <person name="Yanf M."/>
            <person name="Daum C."/>
            <person name="Ng V."/>
            <person name="Clum A."/>
            <person name="Ohm R."/>
            <person name="Martin F."/>
            <person name="Silar P."/>
            <person name="Natvig D."/>
            <person name="Lalanne C."/>
            <person name="Gautier V."/>
            <person name="Ament-Velasquez S.L."/>
            <person name="Kruys A."/>
            <person name="Hutchinson M.I."/>
            <person name="Powell A.J."/>
            <person name="Barry K."/>
            <person name="Miller A.N."/>
            <person name="Grigoriev I.V."/>
            <person name="Debuchy R."/>
            <person name="Gladieux P."/>
            <person name="Thoren M.H."/>
            <person name="Johannesson H."/>
        </authorList>
    </citation>
    <scope>NUCLEOTIDE SEQUENCE</scope>
    <source>
        <strain evidence="18">PSN293</strain>
    </source>
</reference>
<keyword evidence="9 16" id="KW-0326">Glycosidase</keyword>
<keyword evidence="3" id="KW-0964">Secreted</keyword>
<keyword evidence="4 17" id="KW-0732">Signal</keyword>
<dbReference type="Pfam" id="PF00295">
    <property type="entry name" value="Glyco_hydro_28"/>
    <property type="match status" value="1"/>
</dbReference>
<comment type="subcellular location">
    <subcellularLocation>
        <location evidence="1">Secreted</location>
    </subcellularLocation>
</comment>
<evidence type="ECO:0000313" key="18">
    <source>
        <dbReference type="EMBL" id="KAK4210474.1"/>
    </source>
</evidence>
<evidence type="ECO:0000256" key="11">
    <source>
        <dbReference type="ARBA" id="ARBA00037312"/>
    </source>
</evidence>
<reference evidence="18" key="1">
    <citation type="journal article" date="2023" name="Mol. Phylogenet. Evol.">
        <title>Genome-scale phylogeny and comparative genomics of the fungal order Sordariales.</title>
        <authorList>
            <person name="Hensen N."/>
            <person name="Bonometti L."/>
            <person name="Westerberg I."/>
            <person name="Brannstrom I.O."/>
            <person name="Guillou S."/>
            <person name="Cros-Aarteil S."/>
            <person name="Calhoun S."/>
            <person name="Haridas S."/>
            <person name="Kuo A."/>
            <person name="Mondo S."/>
            <person name="Pangilinan J."/>
            <person name="Riley R."/>
            <person name="LaButti K."/>
            <person name="Andreopoulos B."/>
            <person name="Lipzen A."/>
            <person name="Chen C."/>
            <person name="Yan M."/>
            <person name="Daum C."/>
            <person name="Ng V."/>
            <person name="Clum A."/>
            <person name="Steindorff A."/>
            <person name="Ohm R.A."/>
            <person name="Martin F."/>
            <person name="Silar P."/>
            <person name="Natvig D.O."/>
            <person name="Lalanne C."/>
            <person name="Gautier V."/>
            <person name="Ament-Velasquez S.L."/>
            <person name="Kruys A."/>
            <person name="Hutchinson M.I."/>
            <person name="Powell A.J."/>
            <person name="Barry K."/>
            <person name="Miller A.N."/>
            <person name="Grigoriev I.V."/>
            <person name="Debuchy R."/>
            <person name="Gladieux P."/>
            <person name="Hiltunen Thoren M."/>
            <person name="Johannesson H."/>
        </authorList>
    </citation>
    <scope>NUCLEOTIDE SEQUENCE</scope>
    <source>
        <strain evidence="18">PSN293</strain>
    </source>
</reference>
<evidence type="ECO:0000256" key="14">
    <source>
        <dbReference type="ARBA" id="ARBA00042261"/>
    </source>
</evidence>
<gene>
    <name evidence="18" type="ORF">QBC37DRAFT_428650</name>
</gene>
<dbReference type="InterPro" id="IPR011050">
    <property type="entry name" value="Pectin_lyase_fold/virulence"/>
</dbReference>
<dbReference type="EC" id="3.2.1.67" evidence="12"/>
<accession>A0AAN7B4Z2</accession>
<evidence type="ECO:0000256" key="13">
    <source>
        <dbReference type="ARBA" id="ARBA00041473"/>
    </source>
</evidence>
<keyword evidence="10" id="KW-0961">Cell wall biogenesis/degradation</keyword>
<evidence type="ECO:0000256" key="2">
    <source>
        <dbReference type="ARBA" id="ARBA00008834"/>
    </source>
</evidence>
<comment type="caution">
    <text evidence="18">The sequence shown here is derived from an EMBL/GenBank/DDBJ whole genome shotgun (WGS) entry which is preliminary data.</text>
</comment>
<feature type="chain" id="PRO_5042957191" description="galacturonan 1,4-alpha-galacturonidase" evidence="17">
    <location>
        <begin position="30"/>
        <end position="475"/>
    </location>
</feature>
<dbReference type="Gene3D" id="2.160.20.10">
    <property type="entry name" value="Single-stranded right-handed beta-helix, Pectin lyase-like"/>
    <property type="match status" value="1"/>
</dbReference>
<keyword evidence="6 16" id="KW-0378">Hydrolase</keyword>
<dbReference type="InterPro" id="IPR000743">
    <property type="entry name" value="Glyco_hydro_28"/>
</dbReference>